<dbReference type="AlphaFoldDB" id="A0A4S2KZW1"/>
<reference evidence="1 2" key="1">
    <citation type="journal article" date="2019" name="Philos. Trans. R. Soc. Lond., B, Biol. Sci.">
        <title>Ant behaviour and brain gene expression of defending hosts depend on the ecological success of the intruding social parasite.</title>
        <authorList>
            <person name="Kaur R."/>
            <person name="Stoldt M."/>
            <person name="Jongepier E."/>
            <person name="Feldmeyer B."/>
            <person name="Menzel F."/>
            <person name="Bornberg-Bauer E."/>
            <person name="Foitzik S."/>
        </authorList>
    </citation>
    <scope>NUCLEOTIDE SEQUENCE [LARGE SCALE GENOMIC DNA]</scope>
    <source>
        <tissue evidence="1">Whole body</tissue>
    </source>
</reference>
<evidence type="ECO:0000313" key="1">
    <source>
        <dbReference type="EMBL" id="TGZ53617.1"/>
    </source>
</evidence>
<dbReference type="EMBL" id="QBLH01000985">
    <property type="protein sequence ID" value="TGZ53617.1"/>
    <property type="molecule type" value="Genomic_DNA"/>
</dbReference>
<accession>A0A4S2KZW1</accession>
<keyword evidence="2" id="KW-1185">Reference proteome</keyword>
<sequence length="168" mass="18883">SEDGQVTVTSLHDHPPNDMVARTSKLKQEIYCLCQESIQPIKKIFDDVCESDPEAATHLSYPAIKSTLNRMRAAYKPPVPNSFASLSLELEKYDACKDIYKGTVIAEDGSMGFLFSNNELLNALNESTELFVDGTFSIVPRKPNIIQLYTIHIRYMNTVGNCNHLCFM</sequence>
<comment type="caution">
    <text evidence="1">The sequence shown here is derived from an EMBL/GenBank/DDBJ whole genome shotgun (WGS) entry which is preliminary data.</text>
</comment>
<feature type="non-terminal residue" evidence="1">
    <location>
        <position position="1"/>
    </location>
</feature>
<dbReference type="Proteomes" id="UP000310200">
    <property type="component" value="Unassembled WGS sequence"/>
</dbReference>
<evidence type="ECO:0000313" key="2">
    <source>
        <dbReference type="Proteomes" id="UP000310200"/>
    </source>
</evidence>
<gene>
    <name evidence="1" type="ORF">DBV15_12619</name>
</gene>
<dbReference type="STRING" id="300112.A0A4S2KZW1"/>
<protein>
    <submittedName>
        <fullName evidence="1">Uncharacterized protein</fullName>
    </submittedName>
</protein>
<proteinExistence type="predicted"/>
<name>A0A4S2KZW1_9HYME</name>
<organism evidence="1 2">
    <name type="scientific">Temnothorax longispinosus</name>
    <dbReference type="NCBI Taxonomy" id="300112"/>
    <lineage>
        <taxon>Eukaryota</taxon>
        <taxon>Metazoa</taxon>
        <taxon>Ecdysozoa</taxon>
        <taxon>Arthropoda</taxon>
        <taxon>Hexapoda</taxon>
        <taxon>Insecta</taxon>
        <taxon>Pterygota</taxon>
        <taxon>Neoptera</taxon>
        <taxon>Endopterygota</taxon>
        <taxon>Hymenoptera</taxon>
        <taxon>Apocrita</taxon>
        <taxon>Aculeata</taxon>
        <taxon>Formicoidea</taxon>
        <taxon>Formicidae</taxon>
        <taxon>Myrmicinae</taxon>
        <taxon>Temnothorax</taxon>
    </lineage>
</organism>